<keyword evidence="1 4" id="KW-0489">Methyltransferase</keyword>
<evidence type="ECO:0000256" key="2">
    <source>
        <dbReference type="ARBA" id="ARBA00022679"/>
    </source>
</evidence>
<dbReference type="Gene3D" id="3.40.50.150">
    <property type="entry name" value="Vaccinia Virus protein VP39"/>
    <property type="match status" value="1"/>
</dbReference>
<evidence type="ECO:0000313" key="7">
    <source>
        <dbReference type="EMBL" id="QDL09896.1"/>
    </source>
</evidence>
<dbReference type="EMBL" id="CP030118">
    <property type="protein sequence ID" value="QDL09896.1"/>
    <property type="molecule type" value="Genomic_DNA"/>
</dbReference>
<name>A0A856MLU1_9CYAN</name>
<evidence type="ECO:0000259" key="6">
    <source>
        <dbReference type="Pfam" id="PF08241"/>
    </source>
</evidence>
<dbReference type="RefSeq" id="WP_171976947.1">
    <property type="nucleotide sequence ID" value="NZ_CAWOXK010000001.1"/>
</dbReference>
<keyword evidence="8" id="KW-1185">Reference proteome</keyword>
<dbReference type="Proteomes" id="UP000503129">
    <property type="component" value="Chromosome"/>
</dbReference>
<dbReference type="InterPro" id="IPR029063">
    <property type="entry name" value="SAM-dependent_MTases_sf"/>
</dbReference>
<keyword evidence="2 4" id="KW-0808">Transferase</keyword>
<feature type="region of interest" description="SAM motif III" evidence="4">
    <location>
        <begin position="183"/>
        <end position="192"/>
    </location>
</feature>
<evidence type="ECO:0000256" key="3">
    <source>
        <dbReference type="ARBA" id="ARBA00022691"/>
    </source>
</evidence>
<evidence type="ECO:0000256" key="4">
    <source>
        <dbReference type="PROSITE-ProRule" id="PRU00914"/>
    </source>
</evidence>
<accession>A0A856MLU1</accession>
<feature type="transmembrane region" description="Helical" evidence="5">
    <location>
        <begin position="6"/>
        <end position="24"/>
    </location>
</feature>
<dbReference type="GO" id="GO:0008757">
    <property type="term" value="F:S-adenosylmethionine-dependent methyltransferase activity"/>
    <property type="evidence" value="ECO:0007669"/>
    <property type="project" value="InterPro"/>
</dbReference>
<dbReference type="GO" id="GO:0032259">
    <property type="term" value="P:methylation"/>
    <property type="evidence" value="ECO:0007669"/>
    <property type="project" value="UniProtKB-UniRule"/>
</dbReference>
<gene>
    <name evidence="7" type="ORF">DP114_20205</name>
</gene>
<keyword evidence="5" id="KW-0472">Membrane</keyword>
<dbReference type="InterPro" id="IPR050447">
    <property type="entry name" value="Erg6_SMT_methyltransf"/>
</dbReference>
<dbReference type="InterPro" id="IPR013216">
    <property type="entry name" value="Methyltransf_11"/>
</dbReference>
<evidence type="ECO:0000313" key="8">
    <source>
        <dbReference type="Proteomes" id="UP000503129"/>
    </source>
</evidence>
<organism evidence="7 8">
    <name type="scientific">Brasilonema sennae CENA114</name>
    <dbReference type="NCBI Taxonomy" id="415709"/>
    <lineage>
        <taxon>Bacteria</taxon>
        <taxon>Bacillati</taxon>
        <taxon>Cyanobacteriota</taxon>
        <taxon>Cyanophyceae</taxon>
        <taxon>Nostocales</taxon>
        <taxon>Scytonemataceae</taxon>
        <taxon>Brasilonema</taxon>
        <taxon>Bromeliae group (in: Brasilonema)</taxon>
    </lineage>
</organism>
<feature type="domain" description="Methyltransferase type 11" evidence="6">
    <location>
        <begin position="97"/>
        <end position="192"/>
    </location>
</feature>
<dbReference type="AlphaFoldDB" id="A0A856MLU1"/>
<keyword evidence="5" id="KW-1133">Transmembrane helix</keyword>
<dbReference type="InterPro" id="IPR025774">
    <property type="entry name" value="PiNMT-like"/>
</dbReference>
<feature type="region of interest" description="SAM motif II" evidence="4">
    <location>
        <begin position="156"/>
        <end position="164"/>
    </location>
</feature>
<dbReference type="PANTHER" id="PTHR44068:SF11">
    <property type="entry name" value="GERANYL DIPHOSPHATE 2-C-METHYLTRANSFERASE"/>
    <property type="match status" value="1"/>
</dbReference>
<keyword evidence="3 4" id="KW-0949">S-adenosyl-L-methionine</keyword>
<keyword evidence="5" id="KW-0812">Transmembrane</keyword>
<dbReference type="PROSITE" id="PS51581">
    <property type="entry name" value="SAM_GTMT"/>
    <property type="match status" value="1"/>
</dbReference>
<evidence type="ECO:0000256" key="1">
    <source>
        <dbReference type="ARBA" id="ARBA00022603"/>
    </source>
</evidence>
<comment type="similarity">
    <text evidence="4">Belongs to the class I-like SAM-binding methyltransferase superfamily. gTMT family.</text>
</comment>
<dbReference type="KEGG" id="bsen:DP114_20205"/>
<proteinExistence type="inferred from homology"/>
<dbReference type="Pfam" id="PF08241">
    <property type="entry name" value="Methyltransf_11"/>
    <property type="match status" value="1"/>
</dbReference>
<dbReference type="CDD" id="cd02440">
    <property type="entry name" value="AdoMet_MTases"/>
    <property type="match status" value="1"/>
</dbReference>
<protein>
    <submittedName>
        <fullName evidence="7">SAM-dependent methyltransferase</fullName>
    </submittedName>
</protein>
<evidence type="ECO:0000256" key="5">
    <source>
        <dbReference type="SAM" id="Phobius"/>
    </source>
</evidence>
<reference evidence="7 8" key="1">
    <citation type="submission" date="2018-06" db="EMBL/GenBank/DDBJ databases">
        <title>Comparative genomics of Brasilonema spp. strains.</title>
        <authorList>
            <person name="Alvarenga D.O."/>
            <person name="Fiore M.F."/>
            <person name="Varani A.M."/>
        </authorList>
    </citation>
    <scope>NUCLEOTIDE SEQUENCE [LARGE SCALE GENOMIC DNA]</scope>
    <source>
        <strain evidence="7 8">CENA114</strain>
    </source>
</reference>
<feature type="region of interest" description="SAM motif I" evidence="4">
    <location>
        <begin position="96"/>
        <end position="105"/>
    </location>
</feature>
<dbReference type="SUPFAM" id="SSF53335">
    <property type="entry name" value="S-adenosyl-L-methionine-dependent methyltransferases"/>
    <property type="match status" value="1"/>
</dbReference>
<sequence length="340" mass="37697">MSTLLYFVIGFLVVLVIGIGGYLLSARKYQSSNTVANSYDQWTNDGILEFYWGEHIHLGHYGSPPRRKDFLAAKSDFVHEMVKWGGLDKLPPCTTVLDVGCGIGGSSRILARDYGFAVTGITISPQQVKRAQELTPQGLNAQFAVDDAMALSFPDASFDVVWSIEAGPHMPDKAVFALELMRVLKPGGILVVADWNQRDDRQKPLNFWEKPVMQQLLDQWSHPAFSSIEGFAELLAATGFVEGEVITADWTKETLPSWLDSIWQGVIRPSGFLRFGLSGFIKSVREVPTLLLMRLAFGVGLCRFGMFRAVRANSRTELKDQNFANQTPSSSAALQNVNMN</sequence>
<dbReference type="PANTHER" id="PTHR44068">
    <property type="entry name" value="ZGC:194242"/>
    <property type="match status" value="1"/>
</dbReference>